<accession>A0A511X6H9</accession>
<protein>
    <submittedName>
        <fullName evidence="2">Uncharacterized protein</fullName>
    </submittedName>
</protein>
<evidence type="ECO:0000313" key="2">
    <source>
        <dbReference type="EMBL" id="GEN58540.1"/>
    </source>
</evidence>
<keyword evidence="3" id="KW-1185">Reference proteome</keyword>
<dbReference type="STRING" id="1120919.GCA_000429165_00431"/>
<dbReference type="AlphaFoldDB" id="A0A511X6H9"/>
<organism evidence="2 3">
    <name type="scientific">Acetobacter nitrogenifigens DSM 23921 = NBRC 105050</name>
    <dbReference type="NCBI Taxonomy" id="1120919"/>
    <lineage>
        <taxon>Bacteria</taxon>
        <taxon>Pseudomonadati</taxon>
        <taxon>Pseudomonadota</taxon>
        <taxon>Alphaproteobacteria</taxon>
        <taxon>Acetobacterales</taxon>
        <taxon>Acetobacteraceae</taxon>
        <taxon>Acetobacter</taxon>
    </lineage>
</organism>
<evidence type="ECO:0000313" key="3">
    <source>
        <dbReference type="Proteomes" id="UP000321635"/>
    </source>
</evidence>
<name>A0A511X6H9_9PROT</name>
<feature type="region of interest" description="Disordered" evidence="1">
    <location>
        <begin position="1"/>
        <end position="25"/>
    </location>
</feature>
<comment type="caution">
    <text evidence="2">The sequence shown here is derived from an EMBL/GenBank/DDBJ whole genome shotgun (WGS) entry which is preliminary data.</text>
</comment>
<dbReference type="RefSeq" id="WP_051291821.1">
    <property type="nucleotide sequence ID" value="NZ_AUBI01000001.1"/>
</dbReference>
<gene>
    <name evidence="2" type="ORF">ANI02nite_04240</name>
</gene>
<sequence>MDYRRRSDDGASPGPADGRGNHGGRRRRLAETLLAAVHQACDLGELDTARGLLALAEDVSARRGMSWELGRRRVIENLVFAHERLWQLRRSVAHAESFPVESFEFLRSQLYSPADD</sequence>
<dbReference type="EMBL" id="BJYF01000001">
    <property type="protein sequence ID" value="GEN58540.1"/>
    <property type="molecule type" value="Genomic_DNA"/>
</dbReference>
<evidence type="ECO:0000256" key="1">
    <source>
        <dbReference type="SAM" id="MobiDB-lite"/>
    </source>
</evidence>
<dbReference type="OrthoDB" id="8449910at2"/>
<proteinExistence type="predicted"/>
<dbReference type="Proteomes" id="UP000321635">
    <property type="component" value="Unassembled WGS sequence"/>
</dbReference>
<reference evidence="2 3" key="1">
    <citation type="submission" date="2019-07" db="EMBL/GenBank/DDBJ databases">
        <title>Whole genome shotgun sequence of Acetobacter nitrogenifigens NBRC 105050.</title>
        <authorList>
            <person name="Hosoyama A."/>
            <person name="Uohara A."/>
            <person name="Ohji S."/>
            <person name="Ichikawa N."/>
        </authorList>
    </citation>
    <scope>NUCLEOTIDE SEQUENCE [LARGE SCALE GENOMIC DNA]</scope>
    <source>
        <strain evidence="2 3">NBRC 105050</strain>
    </source>
</reference>